<feature type="transmembrane region" description="Helical" evidence="2">
    <location>
        <begin position="565"/>
        <end position="596"/>
    </location>
</feature>
<feature type="transmembrane region" description="Helical" evidence="2">
    <location>
        <begin position="407"/>
        <end position="425"/>
    </location>
</feature>
<accession>A0ABX0SDL2</accession>
<feature type="transmembrane region" description="Helical" evidence="2">
    <location>
        <begin position="535"/>
        <end position="553"/>
    </location>
</feature>
<evidence type="ECO:0000313" key="4">
    <source>
        <dbReference type="Proteomes" id="UP000749311"/>
    </source>
</evidence>
<dbReference type="InterPro" id="IPR029044">
    <property type="entry name" value="Nucleotide-diphossugar_trans"/>
</dbReference>
<evidence type="ECO:0000313" key="3">
    <source>
        <dbReference type="EMBL" id="NIH55979.1"/>
    </source>
</evidence>
<feature type="transmembrane region" description="Helical" evidence="2">
    <location>
        <begin position="480"/>
        <end position="501"/>
    </location>
</feature>
<dbReference type="SUPFAM" id="SSF53448">
    <property type="entry name" value="Nucleotide-diphospho-sugar transferases"/>
    <property type="match status" value="1"/>
</dbReference>
<feature type="transmembrane region" description="Helical" evidence="2">
    <location>
        <begin position="724"/>
        <end position="742"/>
    </location>
</feature>
<dbReference type="Pfam" id="PF13641">
    <property type="entry name" value="Glyco_tranf_2_3"/>
    <property type="match status" value="1"/>
</dbReference>
<dbReference type="InterPro" id="IPR050834">
    <property type="entry name" value="Glycosyltransf_2"/>
</dbReference>
<feature type="region of interest" description="Disordered" evidence="1">
    <location>
        <begin position="954"/>
        <end position="976"/>
    </location>
</feature>
<dbReference type="EMBL" id="JAAMOZ010000001">
    <property type="protein sequence ID" value="NIH55979.1"/>
    <property type="molecule type" value="Genomic_DNA"/>
</dbReference>
<keyword evidence="2" id="KW-0472">Membrane</keyword>
<evidence type="ECO:0000256" key="1">
    <source>
        <dbReference type="SAM" id="MobiDB-lite"/>
    </source>
</evidence>
<keyword evidence="4" id="KW-1185">Reference proteome</keyword>
<dbReference type="PANTHER" id="PTHR43685:SF3">
    <property type="entry name" value="SLR2126 PROTEIN"/>
    <property type="match status" value="1"/>
</dbReference>
<keyword evidence="2" id="KW-1133">Transmembrane helix</keyword>
<reference evidence="3 4" key="1">
    <citation type="submission" date="2020-02" db="EMBL/GenBank/DDBJ databases">
        <title>Sequencing the genomes of 1000 actinobacteria strains.</title>
        <authorList>
            <person name="Klenk H.-P."/>
        </authorList>
    </citation>
    <scope>NUCLEOTIDE SEQUENCE [LARGE SCALE GENOMIC DNA]</scope>
    <source>
        <strain evidence="3 4">DSM 19609</strain>
    </source>
</reference>
<feature type="transmembrane region" description="Helical" evidence="2">
    <location>
        <begin position="507"/>
        <end position="528"/>
    </location>
</feature>
<sequence length="1038" mass="109601">MTDRPSDMWAWAHERPDEPPTPVDASGVLAVLVAHNGDQWLPRTLLALARLDVRPGGLIAMDAGSHDGTRELLERARAQRIVDVVLDGEPAEGFGANVDTAVREAEAQGFRPSWLWLLHDDSAPRQSCLSELLREATPPAEGEGPAILVPKLLHPKRRNHPDQMSAVGESIARSGMRVLTVEAGDIDQHQQEPAPVLGASTAGLLIRMDAWHALGGLSPEIPLFRDGVDLGWRANARGLIVRTCPAAALRHIEAGRVGLRDSTIAPDPQRADRLAGMSVVTMHAEKPGRTVSRLWLQSVVSSIGFLLGKSPSLAASRMKAAFQLVGRRRMLVAANARVREQSQGEVPAGLLPDRSWGVRRFFDRTAGAISDRYYDLVDEDDDGGLDELTGDDFAGGPQRTTFWSPPIIGMIVMLLVSVVASRHLIRFGFLQGSQLLAAPPTLHDAWAAWAQADAGMAGSNAPWLAFTALGSTLALGHPDWFASVLVLGGPALAGWAAFYFLRPITGHGWWTPVLACLWGTLLPVVGATSSGSMDAVVVAVCLPIMGSVMRRWIDADTKGAEGWRLPASLALIGTVLGSFMPLMLVITGVVGVWMAVWRRDVRGGLVAVLGPLLVLGAWVPRLLDDPGRLLVGSDPASTSAGLAPSGLDVLTGSAHEPGTPMVVGAVVVAAVWAAGIVGAIRSDAIRPGTRRLLYVAVAAGPLAGVVLSRFVVSVAGVSVRPDPVPWVLLGLFALLVLAAFGLGRPPEVSVDDGPDDGGSGEATRRRNLLGAVLAFALAVGAAWWVIGGTSELERHTETLPTYVVGVEASSRATRTLMIDLTGGTAQFNVTSATSPEWGTGESPVLSTSAEATQEILRSAQQFAQGQPSDDLASRLAQLGIGHVWLRGASTQSVSNLSSSPSLGVAQLDDSTVVFTVTTQPSRIMLAAGDTETPISDMTVSDPRAGALIVASEPADPDWRASTGGRQLESADSGDWRQAWDADGRSGELRVWMRMDVASVLWLAGGILLLIVLAAPTAQKVNAPRRALAGQGRRGGARR</sequence>
<feature type="region of interest" description="Disordered" evidence="1">
    <location>
        <begin position="1"/>
        <end position="22"/>
    </location>
</feature>
<evidence type="ECO:0000256" key="2">
    <source>
        <dbReference type="SAM" id="Phobius"/>
    </source>
</evidence>
<feature type="transmembrane region" description="Helical" evidence="2">
    <location>
        <begin position="661"/>
        <end position="680"/>
    </location>
</feature>
<proteinExistence type="predicted"/>
<feature type="compositionally biased region" description="Basic and acidic residues" evidence="1">
    <location>
        <begin position="1"/>
        <end position="18"/>
    </location>
</feature>
<dbReference type="RefSeq" id="WP_167164748.1">
    <property type="nucleotide sequence ID" value="NZ_BAAAOO010000002.1"/>
</dbReference>
<feature type="transmembrane region" description="Helical" evidence="2">
    <location>
        <begin position="692"/>
        <end position="712"/>
    </location>
</feature>
<dbReference type="Gene3D" id="3.90.550.10">
    <property type="entry name" value="Spore Coat Polysaccharide Biosynthesis Protein SpsA, Chain A"/>
    <property type="match status" value="1"/>
</dbReference>
<name>A0ABX0SDL2_9ACTN</name>
<keyword evidence="2" id="KW-0812">Transmembrane</keyword>
<feature type="transmembrane region" description="Helical" evidence="2">
    <location>
        <begin position="603"/>
        <end position="623"/>
    </location>
</feature>
<dbReference type="PANTHER" id="PTHR43685">
    <property type="entry name" value="GLYCOSYLTRANSFERASE"/>
    <property type="match status" value="1"/>
</dbReference>
<feature type="transmembrane region" description="Helical" evidence="2">
    <location>
        <begin position="768"/>
        <end position="786"/>
    </location>
</feature>
<protein>
    <submittedName>
        <fullName evidence="3">GT2 family glycosyltransferase</fullName>
    </submittedName>
</protein>
<dbReference type="Proteomes" id="UP000749311">
    <property type="component" value="Unassembled WGS sequence"/>
</dbReference>
<feature type="transmembrane region" description="Helical" evidence="2">
    <location>
        <begin position="999"/>
        <end position="1017"/>
    </location>
</feature>
<comment type="caution">
    <text evidence="3">The sequence shown here is derived from an EMBL/GenBank/DDBJ whole genome shotgun (WGS) entry which is preliminary data.</text>
</comment>
<organism evidence="3 4">
    <name type="scientific">Brooklawnia cerclae</name>
    <dbReference type="NCBI Taxonomy" id="349934"/>
    <lineage>
        <taxon>Bacteria</taxon>
        <taxon>Bacillati</taxon>
        <taxon>Actinomycetota</taxon>
        <taxon>Actinomycetes</taxon>
        <taxon>Propionibacteriales</taxon>
        <taxon>Propionibacteriaceae</taxon>
        <taxon>Brooklawnia</taxon>
    </lineage>
</organism>
<gene>
    <name evidence="3" type="ORF">FB473_000624</name>
</gene>